<evidence type="ECO:0000256" key="1">
    <source>
        <dbReference type="ARBA" id="ARBA00004236"/>
    </source>
</evidence>
<dbReference type="InterPro" id="IPR022781">
    <property type="entry name" value="Flagellar_biosynth_FliO"/>
</dbReference>
<evidence type="ECO:0000256" key="8">
    <source>
        <dbReference type="SAM" id="SignalP"/>
    </source>
</evidence>
<comment type="caution">
    <text evidence="9">The sequence shown here is derived from an EMBL/GenBank/DDBJ whole genome shotgun (WGS) entry which is preliminary data.</text>
</comment>
<feature type="region of interest" description="Disordered" evidence="6">
    <location>
        <begin position="130"/>
        <end position="173"/>
    </location>
</feature>
<evidence type="ECO:0000256" key="7">
    <source>
        <dbReference type="SAM" id="Phobius"/>
    </source>
</evidence>
<evidence type="ECO:0000256" key="2">
    <source>
        <dbReference type="ARBA" id="ARBA00022475"/>
    </source>
</evidence>
<accession>A0ABY1CPH6</accession>
<feature type="transmembrane region" description="Helical" evidence="7">
    <location>
        <begin position="188"/>
        <end position="210"/>
    </location>
</feature>
<feature type="region of interest" description="Disordered" evidence="6">
    <location>
        <begin position="33"/>
        <end position="113"/>
    </location>
</feature>
<protein>
    <submittedName>
        <fullName evidence="9">Flagellar biogenesis protein FliO</fullName>
    </submittedName>
</protein>
<keyword evidence="9" id="KW-0282">Flagellum</keyword>
<keyword evidence="4 7" id="KW-1133">Transmembrane helix</keyword>
<keyword evidence="8" id="KW-0732">Signal</keyword>
<comment type="subcellular location">
    <subcellularLocation>
        <location evidence="1">Cell membrane</location>
    </subcellularLocation>
</comment>
<evidence type="ECO:0000256" key="6">
    <source>
        <dbReference type="SAM" id="MobiDB-lite"/>
    </source>
</evidence>
<keyword evidence="5 7" id="KW-0472">Membrane</keyword>
<dbReference type="EMBL" id="FOIB01000008">
    <property type="protein sequence ID" value="SEU29161.1"/>
    <property type="molecule type" value="Genomic_DNA"/>
</dbReference>
<keyword evidence="3 7" id="KW-0812">Transmembrane</keyword>
<keyword evidence="9" id="KW-0969">Cilium</keyword>
<feature type="signal peptide" evidence="8">
    <location>
        <begin position="1"/>
        <end position="26"/>
    </location>
</feature>
<dbReference type="Proteomes" id="UP000183760">
    <property type="component" value="Unassembled WGS sequence"/>
</dbReference>
<keyword evidence="10" id="KW-1185">Reference proteome</keyword>
<sequence>MAVLRNPLSRLTLGVTLLLAPASVWAQAPVASAPSVPAAPTGAVAPPQTGQGASVAPVPASPRAAPAPSPRVASESASSPAATSVAAGAAAPSGRAPGDTTAPSAPTMAAGAAAPSGRATGAMAVPTTAAPAAVPAPGESSAESAPAAPLESAPVKAAEATRRTGEAPVWEDPSIDAAAAAEAEPESMGWMLVRTLMVLGAVVASIYLTLNVGLRRLMGLQSASPGRQTVVSVVERLPLDPKRALFVVKAADEYLLVGGGEAGLQLLSKLDAEAVERIRAQRPQTNVVPLSPFLQKLLSRRSGGSSSEPPGA</sequence>
<gene>
    <name evidence="9" type="ORF">SAMN05443572_108139</name>
</gene>
<keyword evidence="9" id="KW-0966">Cell projection</keyword>
<dbReference type="Pfam" id="PF04347">
    <property type="entry name" value="FliO"/>
    <property type="match status" value="1"/>
</dbReference>
<feature type="chain" id="PRO_5045148904" evidence="8">
    <location>
        <begin position="27"/>
        <end position="312"/>
    </location>
</feature>
<evidence type="ECO:0000313" key="9">
    <source>
        <dbReference type="EMBL" id="SEU29161.1"/>
    </source>
</evidence>
<proteinExistence type="predicted"/>
<evidence type="ECO:0000256" key="3">
    <source>
        <dbReference type="ARBA" id="ARBA00022692"/>
    </source>
</evidence>
<reference evidence="9 10" key="1">
    <citation type="submission" date="2016-10" db="EMBL/GenBank/DDBJ databases">
        <authorList>
            <person name="Varghese N."/>
            <person name="Submissions S."/>
        </authorList>
    </citation>
    <scope>NUCLEOTIDE SEQUENCE [LARGE SCALE GENOMIC DNA]</scope>
    <source>
        <strain evidence="9 10">DSM 16525</strain>
    </source>
</reference>
<name>A0ABY1CPH6_MYXFU</name>
<evidence type="ECO:0000256" key="4">
    <source>
        <dbReference type="ARBA" id="ARBA00022989"/>
    </source>
</evidence>
<evidence type="ECO:0000313" key="10">
    <source>
        <dbReference type="Proteomes" id="UP000183760"/>
    </source>
</evidence>
<evidence type="ECO:0000256" key="5">
    <source>
        <dbReference type="ARBA" id="ARBA00023136"/>
    </source>
</evidence>
<organism evidence="9 10">
    <name type="scientific">Myxococcus fulvus</name>
    <dbReference type="NCBI Taxonomy" id="33"/>
    <lineage>
        <taxon>Bacteria</taxon>
        <taxon>Pseudomonadati</taxon>
        <taxon>Myxococcota</taxon>
        <taxon>Myxococcia</taxon>
        <taxon>Myxococcales</taxon>
        <taxon>Cystobacterineae</taxon>
        <taxon>Myxococcaceae</taxon>
        <taxon>Myxococcus</taxon>
    </lineage>
</organism>
<feature type="compositionally biased region" description="Low complexity" evidence="6">
    <location>
        <begin position="130"/>
        <end position="155"/>
    </location>
</feature>
<keyword evidence="2" id="KW-1003">Cell membrane</keyword>